<dbReference type="Pfam" id="PF12728">
    <property type="entry name" value="HTH_17"/>
    <property type="match status" value="1"/>
</dbReference>
<gene>
    <name evidence="2" type="ORF">JYB65_12400</name>
</gene>
<dbReference type="Gene3D" id="1.10.10.10">
    <property type="entry name" value="Winged helix-like DNA-binding domain superfamily/Winged helix DNA-binding domain"/>
    <property type="match status" value="1"/>
</dbReference>
<dbReference type="GO" id="GO:0003677">
    <property type="term" value="F:DNA binding"/>
    <property type="evidence" value="ECO:0007669"/>
    <property type="project" value="InterPro"/>
</dbReference>
<dbReference type="EMBL" id="JAFJZZ010000007">
    <property type="protein sequence ID" value="MBN7774167.1"/>
    <property type="molecule type" value="Genomic_DNA"/>
</dbReference>
<comment type="caution">
    <text evidence="2">The sequence shown here is derived from an EMBL/GenBank/DDBJ whole genome shotgun (WGS) entry which is preliminary data.</text>
</comment>
<dbReference type="SUPFAM" id="SSF46955">
    <property type="entry name" value="Putative DNA-binding domain"/>
    <property type="match status" value="1"/>
</dbReference>
<dbReference type="InterPro" id="IPR041657">
    <property type="entry name" value="HTH_17"/>
</dbReference>
<evidence type="ECO:0000313" key="2">
    <source>
        <dbReference type="EMBL" id="MBN7774167.1"/>
    </source>
</evidence>
<dbReference type="Proteomes" id="UP000664545">
    <property type="component" value="Unassembled WGS sequence"/>
</dbReference>
<sequence>MGADTKFLTVDDVAEMLQVARSTIYNLKKQGMPFIKQGKNIRFDQEEVIHWVKTNNRGESEDHV</sequence>
<proteinExistence type="predicted"/>
<reference evidence="2" key="1">
    <citation type="submission" date="2021-02" db="EMBL/GenBank/DDBJ databases">
        <title>Abyssanaerobacter marinus gen.nov., sp., nov, anaerobic bacterium isolated from the Onnuri vent field of Indian Ocean and suggestion of Mogibacteriaceae fam. nov., and proposal of reclassification of ambiguous this family's genus member.</title>
        <authorList>
            <person name="Kim Y.J."/>
            <person name="Yang J.-A."/>
        </authorList>
    </citation>
    <scope>NUCLEOTIDE SEQUENCE</scope>
    <source>
        <strain evidence="2">DSM 2634</strain>
    </source>
</reference>
<evidence type="ECO:0000313" key="3">
    <source>
        <dbReference type="Proteomes" id="UP000664545"/>
    </source>
</evidence>
<name>A0A939DAD5_CLOAM</name>
<dbReference type="InterPro" id="IPR009061">
    <property type="entry name" value="DNA-bd_dom_put_sf"/>
</dbReference>
<dbReference type="NCBIfam" id="TIGR01764">
    <property type="entry name" value="excise"/>
    <property type="match status" value="1"/>
</dbReference>
<dbReference type="AlphaFoldDB" id="A0A939DAD5"/>
<organism evidence="2 3">
    <name type="scientific">Clostridium aminobutyricum</name>
    <dbReference type="NCBI Taxonomy" id="33953"/>
    <lineage>
        <taxon>Bacteria</taxon>
        <taxon>Bacillati</taxon>
        <taxon>Bacillota</taxon>
        <taxon>Clostridia</taxon>
        <taxon>Eubacteriales</taxon>
        <taxon>Clostridiaceae</taxon>
        <taxon>Clostridium</taxon>
    </lineage>
</organism>
<protein>
    <submittedName>
        <fullName evidence="2">Helix-turn-helix domain-containing protein</fullName>
    </submittedName>
</protein>
<dbReference type="InterPro" id="IPR036388">
    <property type="entry name" value="WH-like_DNA-bd_sf"/>
</dbReference>
<evidence type="ECO:0000259" key="1">
    <source>
        <dbReference type="Pfam" id="PF12728"/>
    </source>
</evidence>
<dbReference type="RefSeq" id="WP_206583011.1">
    <property type="nucleotide sequence ID" value="NZ_JAFJZZ010000007.1"/>
</dbReference>
<accession>A0A939DAD5</accession>
<keyword evidence="3" id="KW-1185">Reference proteome</keyword>
<feature type="domain" description="Helix-turn-helix" evidence="1">
    <location>
        <begin position="7"/>
        <end position="55"/>
    </location>
</feature>
<dbReference type="InterPro" id="IPR010093">
    <property type="entry name" value="SinI_DNA-bd"/>
</dbReference>